<keyword evidence="3" id="KW-1185">Reference proteome</keyword>
<proteinExistence type="predicted"/>
<accession>A0A3S0R8M5</accession>
<evidence type="ECO:0000313" key="2">
    <source>
        <dbReference type="EMBL" id="RTR19761.1"/>
    </source>
</evidence>
<dbReference type="RefSeq" id="WP_126615548.1">
    <property type="nucleotide sequence ID" value="NZ_JBHUCY010000043.1"/>
</dbReference>
<comment type="caution">
    <text evidence="2">The sequence shown here is derived from an EMBL/GenBank/DDBJ whole genome shotgun (WGS) entry which is preliminary data.</text>
</comment>
<dbReference type="EMBL" id="RXMA01000010">
    <property type="protein sequence ID" value="RTR19761.1"/>
    <property type="molecule type" value="Genomic_DNA"/>
</dbReference>
<dbReference type="AlphaFoldDB" id="A0A3S0R8M5"/>
<gene>
    <name evidence="2" type="ORF">EJ903_12195</name>
</gene>
<dbReference type="InterPro" id="IPR018681">
    <property type="entry name" value="DUF2165_transmembrane"/>
</dbReference>
<dbReference type="Pfam" id="PF09933">
    <property type="entry name" value="DUF2165"/>
    <property type="match status" value="1"/>
</dbReference>
<feature type="transmembrane region" description="Helical" evidence="1">
    <location>
        <begin position="66"/>
        <end position="85"/>
    </location>
</feature>
<dbReference type="Proteomes" id="UP000277007">
    <property type="component" value="Unassembled WGS sequence"/>
</dbReference>
<protein>
    <submittedName>
        <fullName evidence="2">DUF2165 domain-containing protein</fullName>
    </submittedName>
</protein>
<keyword evidence="1" id="KW-1133">Transmembrane helix</keyword>
<evidence type="ECO:0000256" key="1">
    <source>
        <dbReference type="SAM" id="Phobius"/>
    </source>
</evidence>
<evidence type="ECO:0000313" key="3">
    <source>
        <dbReference type="Proteomes" id="UP000277007"/>
    </source>
</evidence>
<keyword evidence="1" id="KW-0812">Transmembrane</keyword>
<organism evidence="2 3">
    <name type="scientific">Azospirillum griseum</name>
    <dbReference type="NCBI Taxonomy" id="2496639"/>
    <lineage>
        <taxon>Bacteria</taxon>
        <taxon>Pseudomonadati</taxon>
        <taxon>Pseudomonadota</taxon>
        <taxon>Alphaproteobacteria</taxon>
        <taxon>Rhodospirillales</taxon>
        <taxon>Azospirillaceae</taxon>
        <taxon>Azospirillum</taxon>
    </lineage>
</organism>
<keyword evidence="1" id="KW-0472">Membrane</keyword>
<sequence length="165" mass="17986">MSALRLSRLSLVAGVALFFTLVAWGNLADYGSNFAFVQHVLSMDTTFQSPALMGRAITDPTLHHAAYWLIIGWQILTAALCWAGVGRLWRARNGSAAAYDTAKGLALLGVTAGFLLYAVGFVTIGGEWFAMWQSQTWNGQRSAHLFLTILGVVLLLLALPETDRR</sequence>
<dbReference type="OrthoDB" id="7618855at2"/>
<name>A0A3S0R8M5_9PROT</name>
<reference evidence="2 3" key="1">
    <citation type="submission" date="2018-12" db="EMBL/GenBank/DDBJ databases">
        <authorList>
            <person name="Yang Y."/>
        </authorList>
    </citation>
    <scope>NUCLEOTIDE SEQUENCE [LARGE SCALE GENOMIC DNA]</scope>
    <source>
        <strain evidence="2 3">L-25-5w-1</strain>
    </source>
</reference>
<feature type="transmembrane region" description="Helical" evidence="1">
    <location>
        <begin position="105"/>
        <end position="130"/>
    </location>
</feature>
<feature type="transmembrane region" description="Helical" evidence="1">
    <location>
        <begin position="142"/>
        <end position="159"/>
    </location>
</feature>